<feature type="non-terminal residue" evidence="2">
    <location>
        <position position="1"/>
    </location>
</feature>
<name>A0ABP0JR29_9DINO</name>
<accession>A0ABP0JR29</accession>
<comment type="caution">
    <text evidence="2">The sequence shown here is derived from an EMBL/GenBank/DDBJ whole genome shotgun (WGS) entry which is preliminary data.</text>
</comment>
<evidence type="ECO:0000256" key="1">
    <source>
        <dbReference type="SAM" id="Phobius"/>
    </source>
</evidence>
<evidence type="ECO:0000313" key="3">
    <source>
        <dbReference type="Proteomes" id="UP001642464"/>
    </source>
</evidence>
<keyword evidence="1" id="KW-0472">Membrane</keyword>
<feature type="transmembrane region" description="Helical" evidence="1">
    <location>
        <begin position="86"/>
        <end position="107"/>
    </location>
</feature>
<gene>
    <name evidence="2" type="ORF">SCF082_LOCUS13233</name>
</gene>
<keyword evidence="1" id="KW-0812">Transmembrane</keyword>
<evidence type="ECO:0000313" key="2">
    <source>
        <dbReference type="EMBL" id="CAK9016522.1"/>
    </source>
</evidence>
<keyword evidence="3" id="KW-1185">Reference proteome</keyword>
<proteinExistence type="predicted"/>
<feature type="non-terminal residue" evidence="2">
    <location>
        <position position="120"/>
    </location>
</feature>
<sequence length="120" mass="13296">ADFLVQPEEAAALRSRVEMLRHDAMVRMLTERSILTEIQADRSDRVMLGAQKLLCKYVSCQFVWMEVCLKLASTAMVSVVGSKDGLWLSVAITLTMALVVGMAQPFVQPQVNALQTSCFT</sequence>
<dbReference type="EMBL" id="CAXAMM010008146">
    <property type="protein sequence ID" value="CAK9016522.1"/>
    <property type="molecule type" value="Genomic_DNA"/>
</dbReference>
<dbReference type="Proteomes" id="UP001642464">
    <property type="component" value="Unassembled WGS sequence"/>
</dbReference>
<protein>
    <submittedName>
        <fullName evidence="2">LRR receptor-like serine/threonine-protein kinase FLS2</fullName>
    </submittedName>
</protein>
<keyword evidence="1" id="KW-1133">Transmembrane helix</keyword>
<reference evidence="2 3" key="1">
    <citation type="submission" date="2024-02" db="EMBL/GenBank/DDBJ databases">
        <authorList>
            <person name="Chen Y."/>
            <person name="Shah S."/>
            <person name="Dougan E. K."/>
            <person name="Thang M."/>
            <person name="Chan C."/>
        </authorList>
    </citation>
    <scope>NUCLEOTIDE SEQUENCE [LARGE SCALE GENOMIC DNA]</scope>
</reference>
<organism evidence="2 3">
    <name type="scientific">Durusdinium trenchii</name>
    <dbReference type="NCBI Taxonomy" id="1381693"/>
    <lineage>
        <taxon>Eukaryota</taxon>
        <taxon>Sar</taxon>
        <taxon>Alveolata</taxon>
        <taxon>Dinophyceae</taxon>
        <taxon>Suessiales</taxon>
        <taxon>Symbiodiniaceae</taxon>
        <taxon>Durusdinium</taxon>
    </lineage>
</organism>